<evidence type="ECO:0000313" key="2">
    <source>
        <dbReference type="Proteomes" id="UP000479190"/>
    </source>
</evidence>
<sequence length="72" mass="8185">MRVRELSQARHCQVTAQNNNSSPGRFIGLRARDHAVGVFTKTRYLVSVAVWLLDEENIHACLARILQQLIRG</sequence>
<proteinExistence type="predicted"/>
<dbReference type="AlphaFoldDB" id="A0A6H5I678"/>
<gene>
    <name evidence="1" type="ORF">TBRA_LOCUS5365</name>
</gene>
<keyword evidence="2" id="KW-1185">Reference proteome</keyword>
<accession>A0A6H5I678</accession>
<dbReference type="EMBL" id="CADCXV010000710">
    <property type="protein sequence ID" value="CAB0033457.1"/>
    <property type="molecule type" value="Genomic_DNA"/>
</dbReference>
<evidence type="ECO:0000313" key="1">
    <source>
        <dbReference type="EMBL" id="CAB0033457.1"/>
    </source>
</evidence>
<organism evidence="1 2">
    <name type="scientific">Trichogramma brassicae</name>
    <dbReference type="NCBI Taxonomy" id="86971"/>
    <lineage>
        <taxon>Eukaryota</taxon>
        <taxon>Metazoa</taxon>
        <taxon>Ecdysozoa</taxon>
        <taxon>Arthropoda</taxon>
        <taxon>Hexapoda</taxon>
        <taxon>Insecta</taxon>
        <taxon>Pterygota</taxon>
        <taxon>Neoptera</taxon>
        <taxon>Endopterygota</taxon>
        <taxon>Hymenoptera</taxon>
        <taxon>Apocrita</taxon>
        <taxon>Proctotrupomorpha</taxon>
        <taxon>Chalcidoidea</taxon>
        <taxon>Trichogrammatidae</taxon>
        <taxon>Trichogramma</taxon>
    </lineage>
</organism>
<reference evidence="1 2" key="1">
    <citation type="submission" date="2020-02" db="EMBL/GenBank/DDBJ databases">
        <authorList>
            <person name="Ferguson B K."/>
        </authorList>
    </citation>
    <scope>NUCLEOTIDE SEQUENCE [LARGE SCALE GENOMIC DNA]</scope>
</reference>
<name>A0A6H5I678_9HYME</name>
<dbReference type="Proteomes" id="UP000479190">
    <property type="component" value="Unassembled WGS sequence"/>
</dbReference>
<protein>
    <submittedName>
        <fullName evidence="1">Uncharacterized protein</fullName>
    </submittedName>
</protein>